<evidence type="ECO:0000259" key="8">
    <source>
        <dbReference type="SMART" id="SM00986"/>
    </source>
</evidence>
<comment type="caution">
    <text evidence="9">The sequence shown here is derived from an EMBL/GenBank/DDBJ whole genome shotgun (WGS) entry which is preliminary data.</text>
</comment>
<keyword evidence="4" id="KW-0378">Hydrolase</keyword>
<evidence type="ECO:0000256" key="5">
    <source>
        <dbReference type="ARBA" id="ARBA00023004"/>
    </source>
</evidence>
<dbReference type="SMART" id="SM00986">
    <property type="entry name" value="UDG"/>
    <property type="match status" value="1"/>
</dbReference>
<dbReference type="STRING" id="574375.AZF08_24120"/>
<dbReference type="GO" id="GO:0097506">
    <property type="term" value="F:deaminated base DNA N-glycosylase activity"/>
    <property type="evidence" value="ECO:0007669"/>
    <property type="project" value="UniProtKB-ARBA"/>
</dbReference>
<keyword evidence="1" id="KW-0004">4Fe-4S</keyword>
<dbReference type="InterPro" id="IPR051536">
    <property type="entry name" value="UDG_Type-4/5"/>
</dbReference>
<organism evidence="9 10">
    <name type="scientific">Bacillus gaemokensis</name>
    <dbReference type="NCBI Taxonomy" id="574375"/>
    <lineage>
        <taxon>Bacteria</taxon>
        <taxon>Bacillati</taxon>
        <taxon>Bacillota</taxon>
        <taxon>Bacilli</taxon>
        <taxon>Bacillales</taxon>
        <taxon>Bacillaceae</taxon>
        <taxon>Bacillus</taxon>
        <taxon>Bacillus cereus group</taxon>
    </lineage>
</organism>
<feature type="domain" description="Uracil-DNA glycosylase-like" evidence="8">
    <location>
        <begin position="27"/>
        <end position="206"/>
    </location>
</feature>
<name>A0A073K853_9BACI</name>
<evidence type="ECO:0000256" key="7">
    <source>
        <dbReference type="ARBA" id="ARBA00023204"/>
    </source>
</evidence>
<dbReference type="Gene3D" id="3.40.470.10">
    <property type="entry name" value="Uracil-DNA glycosylase-like domain"/>
    <property type="match status" value="1"/>
</dbReference>
<evidence type="ECO:0000313" key="9">
    <source>
        <dbReference type="EMBL" id="KEK22736.1"/>
    </source>
</evidence>
<evidence type="ECO:0000256" key="1">
    <source>
        <dbReference type="ARBA" id="ARBA00022485"/>
    </source>
</evidence>
<keyword evidence="3" id="KW-0227">DNA damage</keyword>
<accession>A0A073K853</accession>
<dbReference type="PANTHER" id="PTHR33693:SF1">
    <property type="entry name" value="TYPE-4 URACIL-DNA GLYCOSYLASE"/>
    <property type="match status" value="1"/>
</dbReference>
<keyword evidence="10" id="KW-1185">Reference proteome</keyword>
<keyword evidence="7" id="KW-0234">DNA repair</keyword>
<protein>
    <submittedName>
        <fullName evidence="9">Uracil-DNA glycosylase</fullName>
    </submittedName>
</protein>
<proteinExistence type="predicted"/>
<dbReference type="Pfam" id="PF03167">
    <property type="entry name" value="UDG"/>
    <property type="match status" value="1"/>
</dbReference>
<keyword evidence="6" id="KW-0411">Iron-sulfur</keyword>
<keyword evidence="2" id="KW-0479">Metal-binding</keyword>
<evidence type="ECO:0000313" key="10">
    <source>
        <dbReference type="Proteomes" id="UP000027778"/>
    </source>
</evidence>
<dbReference type="EMBL" id="JOTM01000026">
    <property type="protein sequence ID" value="KEK22736.1"/>
    <property type="molecule type" value="Genomic_DNA"/>
</dbReference>
<dbReference type="CDD" id="cd10030">
    <property type="entry name" value="UDG-F4_TTUDGA_SPO1dp_like"/>
    <property type="match status" value="1"/>
</dbReference>
<dbReference type="Proteomes" id="UP000027778">
    <property type="component" value="Unassembled WGS sequence"/>
</dbReference>
<sequence length="213" mass="24817">MKIKYPDSLVKHVKERSTSYSLEGFLSGQGPENPKLMLVGEAPGETEIHNGIPFSGRAGKQLMEFLERIHITREEVYITSAVRSRPYKWREKRERSGQVIQKKYNRTPNQGEILAHASLLDYEIEKIEAPIIVTLGNIALKRLIGQDKKITDVHGELLQQPVRKLKDNYSTEFIWTEKVYNIFPTFHPASIFYNRNLLDLIYKDLEKLREYIK</sequence>
<dbReference type="InterPro" id="IPR005122">
    <property type="entry name" value="Uracil-DNA_glycosylase-like"/>
</dbReference>
<dbReference type="GO" id="GO:0046872">
    <property type="term" value="F:metal ion binding"/>
    <property type="evidence" value="ECO:0007669"/>
    <property type="project" value="UniProtKB-KW"/>
</dbReference>
<evidence type="ECO:0000256" key="4">
    <source>
        <dbReference type="ARBA" id="ARBA00022801"/>
    </source>
</evidence>
<evidence type="ECO:0000256" key="6">
    <source>
        <dbReference type="ARBA" id="ARBA00023014"/>
    </source>
</evidence>
<dbReference type="InterPro" id="IPR036895">
    <property type="entry name" value="Uracil-DNA_glycosylase-like_sf"/>
</dbReference>
<dbReference type="GO" id="GO:0051539">
    <property type="term" value="F:4 iron, 4 sulfur cluster binding"/>
    <property type="evidence" value="ECO:0007669"/>
    <property type="project" value="UniProtKB-KW"/>
</dbReference>
<dbReference type="GO" id="GO:0006281">
    <property type="term" value="P:DNA repair"/>
    <property type="evidence" value="ECO:0007669"/>
    <property type="project" value="UniProtKB-KW"/>
</dbReference>
<keyword evidence="5" id="KW-0408">Iron</keyword>
<dbReference type="SMART" id="SM00987">
    <property type="entry name" value="UreE_C"/>
    <property type="match status" value="1"/>
</dbReference>
<dbReference type="PANTHER" id="PTHR33693">
    <property type="entry name" value="TYPE-5 URACIL-DNA GLYCOSYLASE"/>
    <property type="match status" value="1"/>
</dbReference>
<dbReference type="SUPFAM" id="SSF52141">
    <property type="entry name" value="Uracil-DNA glycosylase-like"/>
    <property type="match status" value="1"/>
</dbReference>
<reference evidence="9 10" key="1">
    <citation type="submission" date="2014-06" db="EMBL/GenBank/DDBJ databases">
        <title>Draft genome sequence of Bacillus gaemokensis JCM 15801 (MCCC 1A00707).</title>
        <authorList>
            <person name="Lai Q."/>
            <person name="Liu Y."/>
            <person name="Shao Z."/>
        </authorList>
    </citation>
    <scope>NUCLEOTIDE SEQUENCE [LARGE SCALE GENOMIC DNA]</scope>
    <source>
        <strain evidence="9 10">JCM 15801</strain>
    </source>
</reference>
<evidence type="ECO:0000256" key="3">
    <source>
        <dbReference type="ARBA" id="ARBA00022763"/>
    </source>
</evidence>
<dbReference type="eggNOG" id="COG1573">
    <property type="taxonomic scope" value="Bacteria"/>
</dbReference>
<dbReference type="AlphaFoldDB" id="A0A073K853"/>
<gene>
    <name evidence="9" type="ORF">BAGA_16620</name>
</gene>
<evidence type="ECO:0000256" key="2">
    <source>
        <dbReference type="ARBA" id="ARBA00022723"/>
    </source>
</evidence>